<sequence length="340" mass="37055">MPWLIGLCLGAAFGNVSYGTALISTVNATELNDQTLKNWIEADTSRPFSGVAMIAQNGKVLARYHSKGIPVEGQFVIASITKQMTAALVLAHANQNNWSLSDSAQQWAEGLPAYQTSVTLAGLLNHSSGVIAPERPIYPAKPATFRYSNWGYDLLGKALTKVDQQSFAAQLNQAFALCDMGSAFAPTMNQSVQSAANLVSGWQEDVNHQRSLLMSYWPPSRVASGGVVASADDLVAWSECLHTGKLGVSQTQLTQNSVTRDHRWGELNYGAGLQWTETKHGLEFSHSGYVPGYVSTMTHYPQKRLTLVVLENVSWTTADMTRAFAPHDKIREHLLALSID</sequence>
<dbReference type="RefSeq" id="WP_169902962.1">
    <property type="nucleotide sequence ID" value="NZ_BSNC01000001.1"/>
</dbReference>
<dbReference type="SUPFAM" id="SSF56601">
    <property type="entry name" value="beta-lactamase/transpeptidase-like"/>
    <property type="match status" value="1"/>
</dbReference>
<dbReference type="InterPro" id="IPR012338">
    <property type="entry name" value="Beta-lactam/transpept-like"/>
</dbReference>
<dbReference type="PANTHER" id="PTHR46825">
    <property type="entry name" value="D-ALANYL-D-ALANINE-CARBOXYPEPTIDASE/ENDOPEPTIDASE AMPH"/>
    <property type="match status" value="1"/>
</dbReference>
<dbReference type="EMBL" id="BSNC01000001">
    <property type="protein sequence ID" value="GLP95119.1"/>
    <property type="molecule type" value="Genomic_DNA"/>
</dbReference>
<protein>
    <recommendedName>
        <fullName evidence="1">Beta-lactamase-related domain-containing protein</fullName>
    </recommendedName>
</protein>
<comment type="caution">
    <text evidence="2">The sequence shown here is derived from an EMBL/GenBank/DDBJ whole genome shotgun (WGS) entry which is preliminary data.</text>
</comment>
<evidence type="ECO:0000313" key="2">
    <source>
        <dbReference type="EMBL" id="GLP95119.1"/>
    </source>
</evidence>
<reference evidence="2" key="2">
    <citation type="submission" date="2023-01" db="EMBL/GenBank/DDBJ databases">
        <title>Draft genome sequence of Paraferrimonas sedimenticola strain NBRC 101628.</title>
        <authorList>
            <person name="Sun Q."/>
            <person name="Mori K."/>
        </authorList>
    </citation>
    <scope>NUCLEOTIDE SEQUENCE</scope>
    <source>
        <strain evidence="2">NBRC 101628</strain>
    </source>
</reference>
<reference evidence="2" key="1">
    <citation type="journal article" date="2014" name="Int. J. Syst. Evol. Microbiol.">
        <title>Complete genome sequence of Corynebacterium casei LMG S-19264T (=DSM 44701T), isolated from a smear-ripened cheese.</title>
        <authorList>
            <consortium name="US DOE Joint Genome Institute (JGI-PGF)"/>
            <person name="Walter F."/>
            <person name="Albersmeier A."/>
            <person name="Kalinowski J."/>
            <person name="Ruckert C."/>
        </authorList>
    </citation>
    <scope>NUCLEOTIDE SEQUENCE</scope>
    <source>
        <strain evidence="2">NBRC 101628</strain>
    </source>
</reference>
<gene>
    <name evidence="2" type="ORF">GCM10007895_04250</name>
</gene>
<dbReference type="InterPro" id="IPR001466">
    <property type="entry name" value="Beta-lactam-related"/>
</dbReference>
<keyword evidence="3" id="KW-1185">Reference proteome</keyword>
<proteinExistence type="predicted"/>
<dbReference type="Gene3D" id="3.40.710.10">
    <property type="entry name" value="DD-peptidase/beta-lactamase superfamily"/>
    <property type="match status" value="1"/>
</dbReference>
<dbReference type="Proteomes" id="UP001161422">
    <property type="component" value="Unassembled WGS sequence"/>
</dbReference>
<dbReference type="PANTHER" id="PTHR46825:SF9">
    <property type="entry name" value="BETA-LACTAMASE-RELATED DOMAIN-CONTAINING PROTEIN"/>
    <property type="match status" value="1"/>
</dbReference>
<evidence type="ECO:0000313" key="3">
    <source>
        <dbReference type="Proteomes" id="UP001161422"/>
    </source>
</evidence>
<dbReference type="AlphaFoldDB" id="A0AA37RTP4"/>
<evidence type="ECO:0000259" key="1">
    <source>
        <dbReference type="Pfam" id="PF00144"/>
    </source>
</evidence>
<accession>A0AA37RTP4</accession>
<organism evidence="2 3">
    <name type="scientific">Paraferrimonas sedimenticola</name>
    <dbReference type="NCBI Taxonomy" id="375674"/>
    <lineage>
        <taxon>Bacteria</taxon>
        <taxon>Pseudomonadati</taxon>
        <taxon>Pseudomonadota</taxon>
        <taxon>Gammaproteobacteria</taxon>
        <taxon>Alteromonadales</taxon>
        <taxon>Ferrimonadaceae</taxon>
        <taxon>Paraferrimonas</taxon>
    </lineage>
</organism>
<name>A0AA37RTP4_9GAMM</name>
<dbReference type="InterPro" id="IPR050491">
    <property type="entry name" value="AmpC-like"/>
</dbReference>
<feature type="domain" description="Beta-lactamase-related" evidence="1">
    <location>
        <begin position="50"/>
        <end position="314"/>
    </location>
</feature>
<dbReference type="Pfam" id="PF00144">
    <property type="entry name" value="Beta-lactamase"/>
    <property type="match status" value="1"/>
</dbReference>